<evidence type="ECO:0000313" key="2">
    <source>
        <dbReference type="Proteomes" id="UP000004507"/>
    </source>
</evidence>
<protein>
    <submittedName>
        <fullName evidence="1">Uncharacterized protein</fullName>
    </submittedName>
</protein>
<proteinExistence type="predicted"/>
<sequence length="241" mass="26037">MYLRPANTAAHCALWALIRDGLRNRDLPAPDALDEDIDYQASWAHPDLVLGQICNLPYRAQFRDRVTLVAAMDYDLPGCAPGYYNSVFIVNRDSHLSDLRHLRGRRMAASALLSQSGYGAAQQWGADQGFVFASPLITGSHAASIKAVATGAADFASIDAQTWWMAQQDDPLTGQVRVIGTTPASPCMTLITRKEQNPAPYLAAVTDAIAALPETHRQMLGLRGVVALPPAAYDIALPPDP</sequence>
<organism evidence="1 2">
    <name type="scientific">Yoonia vestfoldensis SKA53</name>
    <dbReference type="NCBI Taxonomy" id="314232"/>
    <lineage>
        <taxon>Bacteria</taxon>
        <taxon>Pseudomonadati</taxon>
        <taxon>Pseudomonadota</taxon>
        <taxon>Alphaproteobacteria</taxon>
        <taxon>Rhodobacterales</taxon>
        <taxon>Paracoccaceae</taxon>
        <taxon>Yoonia</taxon>
    </lineage>
</organism>
<dbReference type="SUPFAM" id="SSF53850">
    <property type="entry name" value="Periplasmic binding protein-like II"/>
    <property type="match status" value="1"/>
</dbReference>
<keyword evidence="2" id="KW-1185">Reference proteome</keyword>
<dbReference type="Proteomes" id="UP000004507">
    <property type="component" value="Unassembled WGS sequence"/>
</dbReference>
<dbReference type="HOGENOM" id="CLU_051472_8_1_5"/>
<dbReference type="eggNOG" id="COG3221">
    <property type="taxonomic scope" value="Bacteria"/>
</dbReference>
<dbReference type="Pfam" id="PF12974">
    <property type="entry name" value="Phosphonate-bd"/>
    <property type="match status" value="1"/>
</dbReference>
<dbReference type="PANTHER" id="PTHR35841:SF1">
    <property type="entry name" value="PHOSPHONATES-BINDING PERIPLASMIC PROTEIN"/>
    <property type="match status" value="1"/>
</dbReference>
<dbReference type="EMBL" id="AAMS01000006">
    <property type="protein sequence ID" value="EAQ05937.1"/>
    <property type="molecule type" value="Genomic_DNA"/>
</dbReference>
<comment type="caution">
    <text evidence="1">The sequence shown here is derived from an EMBL/GenBank/DDBJ whole genome shotgun (WGS) entry which is preliminary data.</text>
</comment>
<reference evidence="1 2" key="1">
    <citation type="submission" date="2006-01" db="EMBL/GenBank/DDBJ databases">
        <authorList>
            <person name="Hagstrom A."/>
            <person name="Ferriera S."/>
            <person name="Johnson J."/>
            <person name="Kravitz S."/>
            <person name="Halpern A."/>
            <person name="Remington K."/>
            <person name="Beeson K."/>
            <person name="Tran B."/>
            <person name="Rogers Y.-H."/>
            <person name="Friedman R."/>
            <person name="Venter J.C."/>
        </authorList>
    </citation>
    <scope>NUCLEOTIDE SEQUENCE [LARGE SCALE GENOMIC DNA]</scope>
    <source>
        <strain evidence="1 2">SKA53</strain>
    </source>
</reference>
<accession>A3V6S1</accession>
<dbReference type="RefSeq" id="WP_007205457.1">
    <property type="nucleotide sequence ID" value="NZ_CH672414.1"/>
</dbReference>
<name>A3V6S1_9RHOB</name>
<gene>
    <name evidence="1" type="ORF">SKA53_07526</name>
</gene>
<dbReference type="AlphaFoldDB" id="A3V6S1"/>
<dbReference type="STRING" id="314232.SKA53_07526"/>
<dbReference type="Gene3D" id="3.40.190.10">
    <property type="entry name" value="Periplasmic binding protein-like II"/>
    <property type="match status" value="1"/>
</dbReference>
<dbReference type="PANTHER" id="PTHR35841">
    <property type="entry name" value="PHOSPHONATES-BINDING PERIPLASMIC PROTEIN"/>
    <property type="match status" value="1"/>
</dbReference>
<evidence type="ECO:0000313" key="1">
    <source>
        <dbReference type="EMBL" id="EAQ05937.1"/>
    </source>
</evidence>